<evidence type="ECO:0000256" key="2">
    <source>
        <dbReference type="SAM" id="Phobius"/>
    </source>
</evidence>
<feature type="transmembrane region" description="Helical" evidence="2">
    <location>
        <begin position="157"/>
        <end position="181"/>
    </location>
</feature>
<evidence type="ECO:0000256" key="1">
    <source>
        <dbReference type="SAM" id="MobiDB-lite"/>
    </source>
</evidence>
<dbReference type="Proteomes" id="UP001596067">
    <property type="component" value="Unassembled WGS sequence"/>
</dbReference>
<feature type="region of interest" description="Disordered" evidence="1">
    <location>
        <begin position="260"/>
        <end position="285"/>
    </location>
</feature>
<comment type="caution">
    <text evidence="3">The sequence shown here is derived from an EMBL/GenBank/DDBJ whole genome shotgun (WGS) entry which is preliminary data.</text>
</comment>
<dbReference type="InterPro" id="IPR026467">
    <property type="entry name" value="Ser/Gly_Cys_C_dom"/>
</dbReference>
<keyword evidence="2" id="KW-1133">Transmembrane helix</keyword>
<organism evidence="3 4">
    <name type="scientific">Kitasatospora aburaviensis</name>
    <dbReference type="NCBI Taxonomy" id="67265"/>
    <lineage>
        <taxon>Bacteria</taxon>
        <taxon>Bacillati</taxon>
        <taxon>Actinomycetota</taxon>
        <taxon>Actinomycetes</taxon>
        <taxon>Kitasatosporales</taxon>
        <taxon>Streptomycetaceae</taxon>
        <taxon>Kitasatospora</taxon>
    </lineage>
</organism>
<dbReference type="RefSeq" id="WP_313761771.1">
    <property type="nucleotide sequence ID" value="NZ_BAAAVH010000049.1"/>
</dbReference>
<proteinExistence type="predicted"/>
<accession>A0ABW1EVG9</accession>
<feature type="compositionally biased region" description="Basic residues" evidence="1">
    <location>
        <begin position="263"/>
        <end position="274"/>
    </location>
</feature>
<gene>
    <name evidence="3" type="ORF">ACFP0N_11575</name>
</gene>
<feature type="transmembrane region" description="Helical" evidence="2">
    <location>
        <begin position="129"/>
        <end position="151"/>
    </location>
</feature>
<reference evidence="4" key="1">
    <citation type="journal article" date="2019" name="Int. J. Syst. Evol. Microbiol.">
        <title>The Global Catalogue of Microorganisms (GCM) 10K type strain sequencing project: providing services to taxonomists for standard genome sequencing and annotation.</title>
        <authorList>
            <consortium name="The Broad Institute Genomics Platform"/>
            <consortium name="The Broad Institute Genome Sequencing Center for Infectious Disease"/>
            <person name="Wu L."/>
            <person name="Ma J."/>
        </authorList>
    </citation>
    <scope>NUCLEOTIDE SEQUENCE [LARGE SCALE GENOMIC DNA]</scope>
    <source>
        <strain evidence="4">CGMCC 4.1469</strain>
    </source>
</reference>
<protein>
    <submittedName>
        <fullName evidence="3">TIGR04222 domain-containing membrane protein</fullName>
    </submittedName>
</protein>
<sequence>MGGRGPRSAGSGATGEGQPGEALSLYELAYLVGGGYRVAETALVRMIRTNRLEMNREGMLRVIRPRPHDDVEAVLLAAIGPSGTAWLGAPRAALGPSAPARELEARLRRRGLLVGGTGSTSPTGSTGSCLWFLLLLGLAFPVLITVVVLVARAATAALAVGPGPAVILGGLAALAVAAPVFRAHGRRQVEREEHEERDRYQRPADRVRPLLDALGSGAAVPPGWQPAEDVMTPDGPTPWGAVAVGGVEALGKDRLTVAFHGRSALRGRPPRRRGGSPDASASSRR</sequence>
<keyword evidence="4" id="KW-1185">Reference proteome</keyword>
<name>A0ABW1EVG9_9ACTN</name>
<keyword evidence="2" id="KW-0812">Transmembrane</keyword>
<keyword evidence="2" id="KW-0472">Membrane</keyword>
<evidence type="ECO:0000313" key="4">
    <source>
        <dbReference type="Proteomes" id="UP001596067"/>
    </source>
</evidence>
<dbReference type="NCBIfam" id="TIGR04222">
    <property type="entry name" value="near_uncomplex"/>
    <property type="match status" value="1"/>
</dbReference>
<dbReference type="EMBL" id="JBHSOD010000010">
    <property type="protein sequence ID" value="MFC5885610.1"/>
    <property type="molecule type" value="Genomic_DNA"/>
</dbReference>
<evidence type="ECO:0000313" key="3">
    <source>
        <dbReference type="EMBL" id="MFC5885610.1"/>
    </source>
</evidence>